<keyword evidence="2" id="KW-1185">Reference proteome</keyword>
<name>A0A101JCK8_9ACTN</name>
<dbReference type="OrthoDB" id="9815354at2"/>
<dbReference type="RefSeq" id="WP_062711175.1">
    <property type="nucleotide sequence ID" value="NZ_LLZG01000377.1"/>
</dbReference>
<organism evidence="1 2">
    <name type="scientific">Streptomyces regalis</name>
    <dbReference type="NCBI Taxonomy" id="68262"/>
    <lineage>
        <taxon>Bacteria</taxon>
        <taxon>Bacillati</taxon>
        <taxon>Actinomycetota</taxon>
        <taxon>Actinomycetes</taxon>
        <taxon>Kitasatosporales</taxon>
        <taxon>Streptomycetaceae</taxon>
        <taxon>Streptomyces</taxon>
    </lineage>
</organism>
<reference evidence="2" key="1">
    <citation type="submission" date="2015-10" db="EMBL/GenBank/DDBJ databases">
        <authorList>
            <person name="Ju K.-S."/>
            <person name="Doroghazi J.R."/>
            <person name="Metcalf W.W."/>
        </authorList>
    </citation>
    <scope>NUCLEOTIDE SEQUENCE [LARGE SCALE GENOMIC DNA]</scope>
    <source>
        <strain evidence="2">NRRL 3151</strain>
    </source>
</reference>
<accession>A0A101JCK8</accession>
<comment type="caution">
    <text evidence="1">The sequence shown here is derived from an EMBL/GenBank/DDBJ whole genome shotgun (WGS) entry which is preliminary data.</text>
</comment>
<dbReference type="Proteomes" id="UP000053923">
    <property type="component" value="Unassembled WGS sequence"/>
</dbReference>
<gene>
    <name evidence="1" type="ORF">ADL12_37385</name>
</gene>
<proteinExistence type="predicted"/>
<dbReference type="AlphaFoldDB" id="A0A101JCK8"/>
<dbReference type="EMBL" id="LLZG01000377">
    <property type="protein sequence ID" value="KUL24293.1"/>
    <property type="molecule type" value="Genomic_DNA"/>
</dbReference>
<evidence type="ECO:0000313" key="1">
    <source>
        <dbReference type="EMBL" id="KUL24293.1"/>
    </source>
</evidence>
<protein>
    <submittedName>
        <fullName evidence="1">Uncharacterized protein</fullName>
    </submittedName>
</protein>
<sequence>MALGLQIEEAGRHSDMALEATCGWYWAVDISQSADVEVHDFRDAADLSDLAYLLRSGLKAQVHAVLARPGDPHPRLGPAFGVDGRALLTQIALGGAGVQRVGLCCS</sequence>
<evidence type="ECO:0000313" key="2">
    <source>
        <dbReference type="Proteomes" id="UP000053923"/>
    </source>
</evidence>